<reference evidence="4" key="1">
    <citation type="journal article" date="2019" name="Nat. Commun.">
        <title>Expansion of phycobilisome linker gene families in mesophilic red algae.</title>
        <authorList>
            <person name="Lee J."/>
            <person name="Kim D."/>
            <person name="Bhattacharya D."/>
            <person name="Yoon H.S."/>
        </authorList>
    </citation>
    <scope>NUCLEOTIDE SEQUENCE [LARGE SCALE GENOMIC DNA]</scope>
    <source>
        <strain evidence="4">CCMP 1328</strain>
    </source>
</reference>
<evidence type="ECO:0000313" key="4">
    <source>
        <dbReference type="Proteomes" id="UP000324585"/>
    </source>
</evidence>
<name>A0A5J4YKY9_PORPP</name>
<evidence type="ECO:0000313" key="2">
    <source>
        <dbReference type="EMBL" id="KAA8490249.1"/>
    </source>
</evidence>
<accession>A0A5J4YKY9</accession>
<proteinExistence type="predicted"/>
<reference evidence="3" key="2">
    <citation type="submission" date="2019-09" db="EMBL/GenBank/DDBJ databases">
        <title>Expansion of phycobilisome linker gene families in mesophilic red algae.</title>
        <authorList>
            <person name="Lee J."/>
        </authorList>
    </citation>
    <scope>NUCLEOTIDE SEQUENCE [LARGE SCALE GENOMIC DNA]</scope>
    <source>
        <strain evidence="3">CCMP 1328</strain>
        <tissue evidence="3">Unicellular</tissue>
    </source>
</reference>
<dbReference type="Proteomes" id="UP000324585">
    <property type="component" value="Unassembled WGS sequence"/>
</dbReference>
<gene>
    <name evidence="2" type="ORF">FVE85_3852</name>
    <name evidence="3" type="ORF">FVE85_7704</name>
</gene>
<protein>
    <submittedName>
        <fullName evidence="3">Uncharacterized protein</fullName>
    </submittedName>
</protein>
<dbReference type="EMBL" id="VRMN01000039">
    <property type="protein sequence ID" value="KAA8490249.1"/>
    <property type="molecule type" value="Genomic_DNA"/>
</dbReference>
<keyword evidence="4" id="KW-1185">Reference proteome</keyword>
<evidence type="ECO:0000313" key="3">
    <source>
        <dbReference type="EMBL" id="KAA8491283.1"/>
    </source>
</evidence>
<organism evidence="3 4">
    <name type="scientific">Porphyridium purpureum</name>
    <name type="common">Red alga</name>
    <name type="synonym">Porphyridium cruentum</name>
    <dbReference type="NCBI Taxonomy" id="35688"/>
    <lineage>
        <taxon>Eukaryota</taxon>
        <taxon>Rhodophyta</taxon>
        <taxon>Bangiophyceae</taxon>
        <taxon>Porphyridiales</taxon>
        <taxon>Porphyridiaceae</taxon>
        <taxon>Porphyridium</taxon>
    </lineage>
</organism>
<sequence length="226" mass="26167">MEGEALAADRSPKILFQGADHEDRERSVHPLRIASERGCGALKEPDFVQARVSGQRVHETYFGGRAVPTTDFTQENKGPPDRQRLFAALAKVDPSVADFWSAFVRIFFLGMQSVCFFSEGMTIDSFLFGKLFWRQLGGKNHWFKVVKDPRRYAQYEFRRTEIFSQKLNQQGNARKWVCGFMMQEMFELERFGEIAPKFKSFSERTRIGWANELDLLNVLGRCLMNE</sequence>
<comment type="caution">
    <text evidence="3">The sequence shown here is derived from an EMBL/GenBank/DDBJ whole genome shotgun (WGS) entry which is preliminary data.</text>
</comment>
<dbReference type="EMBL" id="VRMN01000014">
    <property type="protein sequence ID" value="KAA8491283.1"/>
    <property type="molecule type" value="Genomic_DNA"/>
</dbReference>
<dbReference type="AlphaFoldDB" id="A0A5J4YKY9"/>
<evidence type="ECO:0000256" key="1">
    <source>
        <dbReference type="SAM" id="MobiDB-lite"/>
    </source>
</evidence>
<feature type="region of interest" description="Disordered" evidence="1">
    <location>
        <begin position="1"/>
        <end position="22"/>
    </location>
</feature>